<sequence>MSRMSFASRTPLQIGVVVPMQGPGGIFGPSCIAVSEMAAAELNATDGIDGRPVEMVYIDGGQQPSAVAAEVEDRLRRSEIDAITGWHISSVRRVLEPVVRGQIPYVYTSLFEGEERARGVYCSGETPDQQIFPAIAWLRENLGIRKWHVVGAQYVWPVESLHQFARHAAELGVEIVGTSFVQMGKGADPRLPAEVAASQCDGVLMLLVGQDAVEFNRSFTESGLAERVMRYSPLMDENMLLASGPEATANLYCSAAYFSSLATEDALDFLGRYVDLAGGPSAPSLNNMAQSCYQGIQTLVELAKKSGAFGVDDFDRVIDGLTFTGPRGVVRYDGNQAVQAVHMARADIFNFDVMGAL</sequence>
<dbReference type="Pfam" id="PF13458">
    <property type="entry name" value="Peripla_BP_6"/>
    <property type="match status" value="1"/>
</dbReference>
<protein>
    <submittedName>
        <fullName evidence="4">Substrate-binding domain-containing protein</fullName>
    </submittedName>
</protein>
<dbReference type="PANTHER" id="PTHR47628">
    <property type="match status" value="1"/>
</dbReference>
<evidence type="ECO:0000256" key="1">
    <source>
        <dbReference type="ARBA" id="ARBA00010062"/>
    </source>
</evidence>
<dbReference type="EMBL" id="CP136137">
    <property type="protein sequence ID" value="WYY08807.1"/>
    <property type="molecule type" value="Genomic_DNA"/>
</dbReference>
<dbReference type="PANTHER" id="PTHR47628:SF1">
    <property type="entry name" value="ALIPHATIC AMIDASE EXPRESSION-REGULATING PROTEIN"/>
    <property type="match status" value="1"/>
</dbReference>
<dbReference type="Proteomes" id="UP001479933">
    <property type="component" value="Chromosome"/>
</dbReference>
<proteinExistence type="inferred from homology"/>
<dbReference type="InterPro" id="IPR028081">
    <property type="entry name" value="Leu-bd"/>
</dbReference>
<evidence type="ECO:0000256" key="2">
    <source>
        <dbReference type="ARBA" id="ARBA00022729"/>
    </source>
</evidence>
<organism evidence="4 5">
    <name type="scientific">Gordonia hydrophobica</name>
    <dbReference type="NCBI Taxonomy" id="40516"/>
    <lineage>
        <taxon>Bacteria</taxon>
        <taxon>Bacillati</taxon>
        <taxon>Actinomycetota</taxon>
        <taxon>Actinomycetes</taxon>
        <taxon>Mycobacteriales</taxon>
        <taxon>Gordoniaceae</taxon>
        <taxon>Gordonia</taxon>
    </lineage>
</organism>
<reference evidence="4 5" key="1">
    <citation type="journal article" date="2023" name="Virus Evol.">
        <title>Computational host range prediction-The good, the bad, and the ugly.</title>
        <authorList>
            <person name="Howell A.A."/>
            <person name="Versoza C.J."/>
            <person name="Pfeifer S.P."/>
        </authorList>
    </citation>
    <scope>NUCLEOTIDE SEQUENCE [LARGE SCALE GENOMIC DNA]</scope>
    <source>
        <strain evidence="4 5">1610/1b</strain>
    </source>
</reference>
<dbReference type="RefSeq" id="WP_084247522.1">
    <property type="nucleotide sequence ID" value="NZ_CP136137.1"/>
</dbReference>
<evidence type="ECO:0000313" key="5">
    <source>
        <dbReference type="Proteomes" id="UP001479933"/>
    </source>
</evidence>
<comment type="similarity">
    <text evidence="1">Belongs to the leucine-binding protein family.</text>
</comment>
<accession>A0ABZ2U5F5</accession>
<evidence type="ECO:0000259" key="3">
    <source>
        <dbReference type="Pfam" id="PF13458"/>
    </source>
</evidence>
<gene>
    <name evidence="4" type="ORF">RVF87_07055</name>
</gene>
<dbReference type="CDD" id="cd06358">
    <property type="entry name" value="PBP1_NHase"/>
    <property type="match status" value="1"/>
</dbReference>
<name>A0ABZ2U5F5_9ACTN</name>
<dbReference type="InterPro" id="IPR028082">
    <property type="entry name" value="Peripla_BP_I"/>
</dbReference>
<keyword evidence="5" id="KW-1185">Reference proteome</keyword>
<dbReference type="SUPFAM" id="SSF53822">
    <property type="entry name" value="Periplasmic binding protein-like I"/>
    <property type="match status" value="1"/>
</dbReference>
<dbReference type="Gene3D" id="3.40.50.2300">
    <property type="match status" value="2"/>
</dbReference>
<feature type="domain" description="Leucine-binding protein" evidence="3">
    <location>
        <begin position="11"/>
        <end position="347"/>
    </location>
</feature>
<keyword evidence="2" id="KW-0732">Signal</keyword>
<evidence type="ECO:0000313" key="4">
    <source>
        <dbReference type="EMBL" id="WYY08807.1"/>
    </source>
</evidence>